<evidence type="ECO:0000256" key="1">
    <source>
        <dbReference type="SAM" id="Phobius"/>
    </source>
</evidence>
<keyword evidence="1" id="KW-0472">Membrane</keyword>
<reference evidence="2" key="1">
    <citation type="submission" date="2009-08" db="EMBL/GenBank/DDBJ databases">
        <authorList>
            <person name="Weinstock G."/>
            <person name="Sodergren E."/>
            <person name="Clifton S."/>
            <person name="Fulton L."/>
            <person name="Fulton B."/>
            <person name="Courtney L."/>
            <person name="Fronick C."/>
            <person name="Harrison M."/>
            <person name="Strong C."/>
            <person name="Farmer C."/>
            <person name="Delahaunty K."/>
            <person name="Markovic C."/>
            <person name="Hall O."/>
            <person name="Minx P."/>
            <person name="Tomlinson C."/>
            <person name="Mitreva M."/>
            <person name="Nelson J."/>
            <person name="Hou S."/>
            <person name="Wollam A."/>
            <person name="Pepin K.H."/>
            <person name="Johnson M."/>
            <person name="Bhonagiri V."/>
            <person name="Nash W.E."/>
            <person name="Warren W."/>
            <person name="Chinwalla A."/>
            <person name="Mardis E.R."/>
            <person name="Wilson R.K."/>
        </authorList>
    </citation>
    <scope>NUCLEOTIDE SEQUENCE [LARGE SCALE GENOMIC DNA]</scope>
    <source>
        <strain evidence="2">A2-165</strain>
    </source>
</reference>
<dbReference type="Proteomes" id="UP000004619">
    <property type="component" value="Unassembled WGS sequence"/>
</dbReference>
<keyword evidence="3" id="KW-1185">Reference proteome</keyword>
<feature type="transmembrane region" description="Helical" evidence="1">
    <location>
        <begin position="27"/>
        <end position="46"/>
    </location>
</feature>
<keyword evidence="1" id="KW-0812">Transmembrane</keyword>
<dbReference type="EMBL" id="ACOP02000022">
    <property type="protein sequence ID" value="EEU97274.1"/>
    <property type="molecule type" value="Genomic_DNA"/>
</dbReference>
<protein>
    <submittedName>
        <fullName evidence="2">Uncharacterized protein</fullName>
    </submittedName>
</protein>
<proteinExistence type="predicted"/>
<name>C7H3U2_FAED2</name>
<dbReference type="STRING" id="411483.FAEPRAA2165_00954"/>
<dbReference type="AlphaFoldDB" id="C7H3U2"/>
<accession>C7H3U2</accession>
<gene>
    <name evidence="2" type="ORF">FAEPRAA2165_00954</name>
</gene>
<keyword evidence="1" id="KW-1133">Transmembrane helix</keyword>
<organism evidence="2 3">
    <name type="scientific">Faecalibacterium duncaniae (strain DSM 17677 / JCM 31915 / A2-165)</name>
    <name type="common">Faecalibacterium prausnitzii</name>
    <dbReference type="NCBI Taxonomy" id="411483"/>
    <lineage>
        <taxon>Bacteria</taxon>
        <taxon>Bacillati</taxon>
        <taxon>Bacillota</taxon>
        <taxon>Clostridia</taxon>
        <taxon>Eubacteriales</taxon>
        <taxon>Oscillospiraceae</taxon>
        <taxon>Faecalibacterium</taxon>
    </lineage>
</organism>
<evidence type="ECO:0000313" key="2">
    <source>
        <dbReference type="EMBL" id="EEU97274.1"/>
    </source>
</evidence>
<dbReference type="HOGENOM" id="CLU_3043583_0_0_9"/>
<comment type="caution">
    <text evidence="2">The sequence shown here is derived from an EMBL/GenBank/DDBJ whole genome shotgun (WGS) entry which is preliminary data.</text>
</comment>
<sequence>MVESRSSFIPSFALQLYGVFSNSSRDFSLFIYYVTKVLAFFITDAYNRIKKEVY</sequence>
<evidence type="ECO:0000313" key="3">
    <source>
        <dbReference type="Proteomes" id="UP000004619"/>
    </source>
</evidence>